<gene>
    <name evidence="1" type="ORF">FA95DRAFT_1601771</name>
</gene>
<dbReference type="EMBL" id="MU275845">
    <property type="protein sequence ID" value="KAI0052396.1"/>
    <property type="molecule type" value="Genomic_DNA"/>
</dbReference>
<evidence type="ECO:0000313" key="1">
    <source>
        <dbReference type="EMBL" id="KAI0052396.1"/>
    </source>
</evidence>
<reference evidence="1" key="2">
    <citation type="journal article" date="2022" name="New Phytol.">
        <title>Evolutionary transition to the ectomycorrhizal habit in the genomes of a hyperdiverse lineage of mushroom-forming fungi.</title>
        <authorList>
            <person name="Looney B."/>
            <person name="Miyauchi S."/>
            <person name="Morin E."/>
            <person name="Drula E."/>
            <person name="Courty P.E."/>
            <person name="Kohler A."/>
            <person name="Kuo A."/>
            <person name="LaButti K."/>
            <person name="Pangilinan J."/>
            <person name="Lipzen A."/>
            <person name="Riley R."/>
            <person name="Andreopoulos W."/>
            <person name="He G."/>
            <person name="Johnson J."/>
            <person name="Nolan M."/>
            <person name="Tritt A."/>
            <person name="Barry K.W."/>
            <person name="Grigoriev I.V."/>
            <person name="Nagy L.G."/>
            <person name="Hibbett D."/>
            <person name="Henrissat B."/>
            <person name="Matheny P.B."/>
            <person name="Labbe J."/>
            <person name="Martin F.M."/>
        </authorList>
    </citation>
    <scope>NUCLEOTIDE SEQUENCE</scope>
    <source>
        <strain evidence="1">FP105234-sp</strain>
    </source>
</reference>
<sequence length="123" mass="13039">MSSQTSATTLGDGRPAHRIHNTSDPLPGARGDAPTADYTPAAIEGRNEPEPALEPDARPEPNVSIGREETLPVGKANAFDKIYGKTEKVLGKVFKNSDMHETGELREAGGRKAAIGEARAPHD</sequence>
<proteinExistence type="predicted"/>
<accession>A0ACB8S8X6</accession>
<comment type="caution">
    <text evidence="1">The sequence shown here is derived from an EMBL/GenBank/DDBJ whole genome shotgun (WGS) entry which is preliminary data.</text>
</comment>
<dbReference type="Proteomes" id="UP000814033">
    <property type="component" value="Unassembled WGS sequence"/>
</dbReference>
<keyword evidence="2" id="KW-1185">Reference proteome</keyword>
<name>A0ACB8S8X6_9AGAM</name>
<organism evidence="1 2">
    <name type="scientific">Auriscalpium vulgare</name>
    <dbReference type="NCBI Taxonomy" id="40419"/>
    <lineage>
        <taxon>Eukaryota</taxon>
        <taxon>Fungi</taxon>
        <taxon>Dikarya</taxon>
        <taxon>Basidiomycota</taxon>
        <taxon>Agaricomycotina</taxon>
        <taxon>Agaricomycetes</taxon>
        <taxon>Russulales</taxon>
        <taxon>Auriscalpiaceae</taxon>
        <taxon>Auriscalpium</taxon>
    </lineage>
</organism>
<evidence type="ECO:0000313" key="2">
    <source>
        <dbReference type="Proteomes" id="UP000814033"/>
    </source>
</evidence>
<reference evidence="1" key="1">
    <citation type="submission" date="2021-02" db="EMBL/GenBank/DDBJ databases">
        <authorList>
            <consortium name="DOE Joint Genome Institute"/>
            <person name="Ahrendt S."/>
            <person name="Looney B.P."/>
            <person name="Miyauchi S."/>
            <person name="Morin E."/>
            <person name="Drula E."/>
            <person name="Courty P.E."/>
            <person name="Chicoki N."/>
            <person name="Fauchery L."/>
            <person name="Kohler A."/>
            <person name="Kuo A."/>
            <person name="Labutti K."/>
            <person name="Pangilinan J."/>
            <person name="Lipzen A."/>
            <person name="Riley R."/>
            <person name="Andreopoulos W."/>
            <person name="He G."/>
            <person name="Johnson J."/>
            <person name="Barry K.W."/>
            <person name="Grigoriev I.V."/>
            <person name="Nagy L."/>
            <person name="Hibbett D."/>
            <person name="Henrissat B."/>
            <person name="Matheny P.B."/>
            <person name="Labbe J."/>
            <person name="Martin F."/>
        </authorList>
    </citation>
    <scope>NUCLEOTIDE SEQUENCE</scope>
    <source>
        <strain evidence="1">FP105234-sp</strain>
    </source>
</reference>
<protein>
    <submittedName>
        <fullName evidence="1">Uncharacterized protein</fullName>
    </submittedName>
</protein>